<accession>X6M2A1</accession>
<dbReference type="AlphaFoldDB" id="X6M2A1"/>
<proteinExistence type="predicted"/>
<evidence type="ECO:0000313" key="2">
    <source>
        <dbReference type="Proteomes" id="UP000023152"/>
    </source>
</evidence>
<comment type="caution">
    <text evidence="1">The sequence shown here is derived from an EMBL/GenBank/DDBJ whole genome shotgun (WGS) entry which is preliminary data.</text>
</comment>
<reference evidence="1 2" key="1">
    <citation type="journal article" date="2013" name="Curr. Biol.">
        <title>The Genome of the Foraminiferan Reticulomyxa filosa.</title>
        <authorList>
            <person name="Glockner G."/>
            <person name="Hulsmann N."/>
            <person name="Schleicher M."/>
            <person name="Noegel A.A."/>
            <person name="Eichinger L."/>
            <person name="Gallinger C."/>
            <person name="Pawlowski J."/>
            <person name="Sierra R."/>
            <person name="Euteneuer U."/>
            <person name="Pillet L."/>
            <person name="Moustafa A."/>
            <person name="Platzer M."/>
            <person name="Groth M."/>
            <person name="Szafranski K."/>
            <person name="Schliwa M."/>
        </authorList>
    </citation>
    <scope>NUCLEOTIDE SEQUENCE [LARGE SCALE GENOMIC DNA]</scope>
</reference>
<evidence type="ECO:0008006" key="3">
    <source>
        <dbReference type="Google" id="ProtNLM"/>
    </source>
</evidence>
<dbReference type="InterPro" id="IPR027417">
    <property type="entry name" value="P-loop_NTPase"/>
</dbReference>
<protein>
    <recommendedName>
        <fullName evidence="3">ATPase AAA-type core domain-containing protein</fullName>
    </recommendedName>
</protein>
<dbReference type="Proteomes" id="UP000023152">
    <property type="component" value="Unassembled WGS sequence"/>
</dbReference>
<dbReference type="PANTHER" id="PTHR22605">
    <property type="entry name" value="RZ-TYPE DOMAIN-CONTAINING PROTEIN"/>
    <property type="match status" value="1"/>
</dbReference>
<feature type="non-terminal residue" evidence="1">
    <location>
        <position position="1"/>
    </location>
</feature>
<dbReference type="GO" id="GO:0016887">
    <property type="term" value="F:ATP hydrolysis activity"/>
    <property type="evidence" value="ECO:0007669"/>
    <property type="project" value="InterPro"/>
</dbReference>
<dbReference type="GO" id="GO:0004842">
    <property type="term" value="F:ubiquitin-protein transferase activity"/>
    <property type="evidence" value="ECO:0007669"/>
    <property type="project" value="InterPro"/>
</dbReference>
<sequence length="502" mass="59100">KCKERLKSMENMVESKENESQRNPKEIWLFLDEFNTSPDIGWFNELICNRSLDGVKIPDEIKILAACNPYRERKLNKQENEWFGRDHLAQYAYRVFPLCETVKAHLWQFGSLPDLDERQYILEMIKNRKKELKRHLQTAFDNEVPFIVDKICKSQAFVRTKLQDVATVSLRDVDRCLKIFIWLVNKNFTDDIRQCLVISMGVCYYYRLKANEREEYQKVITKDINFLENLKRERDIDRTNGGIKGDIICIIYLHYHDDSKFFVLVGDPGTSKTLSFQILKKNMCQSEIANFRKRLKKESIDLKALHVVSFQCTQNSKAFRIQERWDQAMSHSDDKLIKLLLLDEIGLAEHSKHSPLKVLHYLLENPKISFVGLSNWPLDAAKMNRVIVHQIPNDLDNDLKAIGEAIYKTEHTNLQQTHVDMLMEVFKELHKQISEQYILSKSKDNWLGRRDFYALIRHYMHNPVPSESFQGIMRNLGGCRDPQFQRYVAEILESVSRKSATE</sequence>
<name>X6M2A1_RETFI</name>
<dbReference type="InterPro" id="IPR031248">
    <property type="entry name" value="RNF213"/>
</dbReference>
<dbReference type="EMBL" id="ASPP01025459">
    <property type="protein sequence ID" value="ETO07999.1"/>
    <property type="molecule type" value="Genomic_DNA"/>
</dbReference>
<gene>
    <name evidence="1" type="ORF">RFI_29391</name>
</gene>
<dbReference type="SUPFAM" id="SSF52540">
    <property type="entry name" value="P-loop containing nucleoside triphosphate hydrolases"/>
    <property type="match status" value="1"/>
</dbReference>
<dbReference type="PANTHER" id="PTHR22605:SF1">
    <property type="entry name" value="RZ-TYPE DOMAIN-CONTAINING PROTEIN"/>
    <property type="match status" value="1"/>
</dbReference>
<evidence type="ECO:0000313" key="1">
    <source>
        <dbReference type="EMBL" id="ETO07999.1"/>
    </source>
</evidence>
<feature type="non-terminal residue" evidence="1">
    <location>
        <position position="502"/>
    </location>
</feature>
<keyword evidence="2" id="KW-1185">Reference proteome</keyword>
<organism evidence="1 2">
    <name type="scientific">Reticulomyxa filosa</name>
    <dbReference type="NCBI Taxonomy" id="46433"/>
    <lineage>
        <taxon>Eukaryota</taxon>
        <taxon>Sar</taxon>
        <taxon>Rhizaria</taxon>
        <taxon>Retaria</taxon>
        <taxon>Foraminifera</taxon>
        <taxon>Monothalamids</taxon>
        <taxon>Reticulomyxidae</taxon>
        <taxon>Reticulomyxa</taxon>
    </lineage>
</organism>